<dbReference type="InParanoid" id="A0A6I8VNC9"/>
<proteinExistence type="predicted"/>
<dbReference type="KEGG" id="dpo:26533124"/>
<reference evidence="3" key="2">
    <citation type="submission" date="2025-08" db="UniProtKB">
        <authorList>
            <consortium name="RefSeq"/>
        </authorList>
    </citation>
    <scope>IDENTIFICATION</scope>
    <source>
        <strain evidence="3">MV-25-SWS-2005</strain>
        <tissue evidence="3">Whole body</tissue>
    </source>
</reference>
<feature type="signal peptide" evidence="1">
    <location>
        <begin position="1"/>
        <end position="18"/>
    </location>
</feature>
<dbReference type="Proteomes" id="UP000001819">
    <property type="component" value="Chromosome 2"/>
</dbReference>
<reference evidence="2" key="1">
    <citation type="submission" date="2024-06" db="UniProtKB">
        <authorList>
            <consortium name="RefSeq"/>
        </authorList>
    </citation>
    <scope>NUCLEOTIDE SEQUENCE [LARGE SCALE GENOMIC DNA]</scope>
    <source>
        <strain evidence="2">MV2-25</strain>
    </source>
</reference>
<protein>
    <recommendedName>
        <fullName evidence="4">Conotoxin</fullName>
    </recommendedName>
</protein>
<keyword evidence="2" id="KW-1185">Reference proteome</keyword>
<dbReference type="RefSeq" id="XP_033232527.1">
    <property type="nucleotide sequence ID" value="XM_033376636.1"/>
</dbReference>
<keyword evidence="1" id="KW-0732">Signal</keyword>
<evidence type="ECO:0000313" key="2">
    <source>
        <dbReference type="Proteomes" id="UP000001819"/>
    </source>
</evidence>
<evidence type="ECO:0008006" key="4">
    <source>
        <dbReference type="Google" id="ProtNLM"/>
    </source>
</evidence>
<name>A0A6I8VNC9_DROPS</name>
<feature type="chain" id="PRO_5026090747" description="Conotoxin" evidence="1">
    <location>
        <begin position="19"/>
        <end position="107"/>
    </location>
</feature>
<evidence type="ECO:0000256" key="1">
    <source>
        <dbReference type="SAM" id="SignalP"/>
    </source>
</evidence>
<dbReference type="AlphaFoldDB" id="A0A6I8VNC9"/>
<accession>A0A6I8VNC9</accession>
<gene>
    <name evidence="3" type="primary">LOC26533124</name>
</gene>
<organism evidence="2 3">
    <name type="scientific">Drosophila pseudoobscura pseudoobscura</name>
    <name type="common">Fruit fly</name>
    <dbReference type="NCBI Taxonomy" id="46245"/>
    <lineage>
        <taxon>Eukaryota</taxon>
        <taxon>Metazoa</taxon>
        <taxon>Ecdysozoa</taxon>
        <taxon>Arthropoda</taxon>
        <taxon>Hexapoda</taxon>
        <taxon>Insecta</taxon>
        <taxon>Pterygota</taxon>
        <taxon>Neoptera</taxon>
        <taxon>Endopterygota</taxon>
        <taxon>Diptera</taxon>
        <taxon>Brachycera</taxon>
        <taxon>Muscomorpha</taxon>
        <taxon>Ephydroidea</taxon>
        <taxon>Drosophilidae</taxon>
        <taxon>Drosophila</taxon>
        <taxon>Sophophora</taxon>
    </lineage>
</organism>
<evidence type="ECO:0000313" key="3">
    <source>
        <dbReference type="RefSeq" id="XP_033232527.1"/>
    </source>
</evidence>
<sequence length="107" mass="11830">MNSIVSILALILIGALNGSPVIHELQMSSMVKRFDGPLHGMGLDRKQGSRRLALMPLSKNLTEEERIEYSEICVGIGIVCHLAEQCCTKMCLKSAKRCTYVHNDAKN</sequence>